<organism evidence="2 3">
    <name type="scientific">Sordaria macrospora</name>
    <dbReference type="NCBI Taxonomy" id="5147"/>
    <lineage>
        <taxon>Eukaryota</taxon>
        <taxon>Fungi</taxon>
        <taxon>Dikarya</taxon>
        <taxon>Ascomycota</taxon>
        <taxon>Pezizomycotina</taxon>
        <taxon>Sordariomycetes</taxon>
        <taxon>Sordariomycetidae</taxon>
        <taxon>Sordariales</taxon>
        <taxon>Sordariaceae</taxon>
        <taxon>Sordaria</taxon>
    </lineage>
</organism>
<dbReference type="EMBL" id="NMPR01000054">
    <property type="protein sequence ID" value="KAA8632452.1"/>
    <property type="molecule type" value="Genomic_DNA"/>
</dbReference>
<proteinExistence type="predicted"/>
<feature type="compositionally biased region" description="Acidic residues" evidence="1">
    <location>
        <begin position="1059"/>
        <end position="1077"/>
    </location>
</feature>
<accession>A0A8S8ZW06</accession>
<evidence type="ECO:0000313" key="3">
    <source>
        <dbReference type="Proteomes" id="UP000433876"/>
    </source>
</evidence>
<protein>
    <submittedName>
        <fullName evidence="2">Uncharacterized protein</fullName>
    </submittedName>
</protein>
<sequence length="1414" mass="157635">MNADDSDGDDIRGWMWDKFQNAINTIHENTYDTVLEETQETDVPNLVPRWTHPNWPQQGIPLPPEEIVPQEGSEAVIKGDATSRLRPALLPEDKWHTPTRYALRYGIFPDDDFRGPRHGRSRMSPITEAFEHEYDNLDQPAPYSLANIAETIAQFKTNFVEEEVYADDEDYQRALFHGFTTHERINWKSEPLHPDFDPQESNLSGNLHNLLARDQKWLSVGEASRPRYNLCGKTGEYSVDDEELWTALQPALQLVTRVLQMNHPFWRACLDYLCAIEIPEHRKSENHQDKKLIYIDPDEPKDFFRKLGASTRARLALEYLQERIWFSIKSSHHFNVVCTGKRNPDDTTGETVPFHRHNPVNFRLEVVIAAEIMWPLLVPEYNIVEKQNCSLVIGTTILHELAHAAHFAMHAQSADPANPEIRDRAWDDPFWVNEGKAEIGYAFENQLWGGTLKPPHQADIARFLPYRTWPIDICLWQWPNPSDIKDHANSANYLPDAFLPTSNVGTLIQLQDVHRLFQQSFWDNNVPIYGHRALRFPTTGRPSFTAPAGADEEQRRQDWYAIFGLSRGKWLSTAVRAFRAAGYGMVSEYLGHLVDEELVGVRIKSRWDEEKKRWSGRDAKLKAAMEKIPLSALSNMPGESATSVTQMNARSTTQELLSALQDFRSLVLAELQHSQRMTVEFLQLSDVDKSYLQVQLWKLQQRMSSYGRKVHRVKELSLPVKITRWLQIVSLDAQLISSINEVVASLTMLDLSLKQTSEYLNKSTISKIEFTELAKTMPSLVDTVHRSRSQRLQKIAQRDVFNMPRMFRQLWDKFHSVFGRIAMKLQAGTLRVKPYHKRKNKKGKGKQRATSPGTDYDSDLDMDRLNLSDSPSKQSRSPRTAYPQGPPGPAPAPRPTTRVISEREAILSGEAFTSLQIRPRGAPANNLPQGISLSRHNFGNLEIRSRPLPPPAAGAKRGRGDDDDDDEDEQQLPATKRQLRPNQVLPPRRFACPPVGGGIPSSSPAAGASRSASGAIWTSSSSSASDDGSSESSSDDSRSDPRGGPYGGPGGGSPGAGAMEEDSSSDDELIPEEDYNEGDPWSPDSPSVFGDAMDISPPGDNGGRGMGMAARSQHPRRRHVGSDSNSDFDSSFYSSTRSYSSSSSESGIVANDPNLADPFTDAPPPQPRNTTNTRSITNNPSQRGRSTTTPTTPQRSPRAARTGSPLRTPPMRAPSQSPYRTPPMRAPSQSPYRTPPPAYTKTPPVHSKSPRHILEGPRPRRRSTPGHSPLQGPRPSRQPHRANANNADETPPPSFLDTVGLADLADLTMGNLGLNSPAGRPATDGDIRNARTPNTPEDFVRGAGALLGGAGDSPTMTRGRTTPGSAMRGLLDPLRGLRHGHGQHLGRLGRLVGDVLVVVGMLGLERERELEQEQ</sequence>
<feature type="compositionally biased region" description="Low complexity" evidence="1">
    <location>
        <begin position="1122"/>
        <end position="1146"/>
    </location>
</feature>
<feature type="compositionally biased region" description="Polar residues" evidence="1">
    <location>
        <begin position="1354"/>
        <end position="1364"/>
    </location>
</feature>
<feature type="region of interest" description="Disordered" evidence="1">
    <location>
        <begin position="1312"/>
        <end position="1338"/>
    </location>
</feature>
<feature type="region of interest" description="Disordered" evidence="1">
    <location>
        <begin position="1347"/>
        <end position="1366"/>
    </location>
</feature>
<feature type="compositionally biased region" description="Acidic residues" evidence="1">
    <location>
        <begin position="961"/>
        <end position="970"/>
    </location>
</feature>
<dbReference type="Proteomes" id="UP000433876">
    <property type="component" value="Unassembled WGS sequence"/>
</dbReference>
<evidence type="ECO:0000256" key="1">
    <source>
        <dbReference type="SAM" id="MobiDB-lite"/>
    </source>
</evidence>
<dbReference type="VEuPathDB" id="FungiDB:SMAC_03038"/>
<feature type="region of interest" description="Disordered" evidence="1">
    <location>
        <begin position="832"/>
        <end position="896"/>
    </location>
</feature>
<feature type="region of interest" description="Disordered" evidence="1">
    <location>
        <begin position="941"/>
        <end position="1298"/>
    </location>
</feature>
<feature type="compositionally biased region" description="Low complexity" evidence="1">
    <location>
        <begin position="1000"/>
        <end position="1032"/>
    </location>
</feature>
<comment type="caution">
    <text evidence="2">The sequence shown here is derived from an EMBL/GenBank/DDBJ whole genome shotgun (WGS) entry which is preliminary data.</text>
</comment>
<name>A0A8S8ZW06_SORMA</name>
<reference evidence="2 3" key="1">
    <citation type="submission" date="2017-07" db="EMBL/GenBank/DDBJ databases">
        <title>Genome sequence of the Sordaria macrospora wild type strain R19027.</title>
        <authorList>
            <person name="Nowrousian M."/>
            <person name="Teichert I."/>
            <person name="Kueck U."/>
        </authorList>
    </citation>
    <scope>NUCLEOTIDE SEQUENCE [LARGE SCALE GENOMIC DNA]</scope>
    <source>
        <strain evidence="2 3">R19027</strain>
        <tissue evidence="2">Mycelium</tissue>
    </source>
</reference>
<feature type="compositionally biased region" description="Pro residues" evidence="1">
    <location>
        <begin position="884"/>
        <end position="894"/>
    </location>
</feature>
<evidence type="ECO:0000313" key="2">
    <source>
        <dbReference type="EMBL" id="KAA8632452.1"/>
    </source>
</evidence>
<gene>
    <name evidence="2" type="ORF">SMACR_03038</name>
</gene>
<feature type="compositionally biased region" description="Gly residues" evidence="1">
    <location>
        <begin position="1044"/>
        <end position="1055"/>
    </location>
</feature>
<feature type="compositionally biased region" description="Polar residues" evidence="1">
    <location>
        <begin position="867"/>
        <end position="878"/>
    </location>
</feature>
<feature type="compositionally biased region" description="Basic residues" evidence="1">
    <location>
        <begin position="833"/>
        <end position="847"/>
    </location>
</feature>
<feature type="compositionally biased region" description="Low complexity" evidence="1">
    <location>
        <begin position="1168"/>
        <end position="1202"/>
    </location>
</feature>